<dbReference type="GO" id="GO:0016788">
    <property type="term" value="F:hydrolase activity, acting on ester bonds"/>
    <property type="evidence" value="ECO:0007669"/>
    <property type="project" value="UniProtKB-ARBA"/>
</dbReference>
<evidence type="ECO:0008006" key="3">
    <source>
        <dbReference type="Google" id="ProtNLM"/>
    </source>
</evidence>
<dbReference type="AlphaFoldDB" id="W4LUB3"/>
<dbReference type="InterPro" id="IPR036514">
    <property type="entry name" value="SGNH_hydro_sf"/>
</dbReference>
<dbReference type="SUPFAM" id="SSF56784">
    <property type="entry name" value="HAD-like"/>
    <property type="match status" value="1"/>
</dbReference>
<comment type="caution">
    <text evidence="1">The sequence shown here is derived from an EMBL/GenBank/DDBJ whole genome shotgun (WGS) entry which is preliminary data.</text>
</comment>
<proteinExistence type="predicted"/>
<protein>
    <recommendedName>
        <fullName evidence="3">N-acetyltransferase domain-containing protein</fullName>
    </recommendedName>
</protein>
<name>W4LUB3_ENTF1</name>
<reference evidence="1 2" key="1">
    <citation type="journal article" date="2014" name="Nature">
        <title>An environmental bacterial taxon with a large and distinct metabolic repertoire.</title>
        <authorList>
            <person name="Wilson M.C."/>
            <person name="Mori T."/>
            <person name="Ruckert C."/>
            <person name="Uria A.R."/>
            <person name="Helf M.J."/>
            <person name="Takada K."/>
            <person name="Gernert C."/>
            <person name="Steffens U.A."/>
            <person name="Heycke N."/>
            <person name="Schmitt S."/>
            <person name="Rinke C."/>
            <person name="Helfrich E.J."/>
            <person name="Brachmann A.O."/>
            <person name="Gurgui C."/>
            <person name="Wakimoto T."/>
            <person name="Kracht M."/>
            <person name="Crusemann M."/>
            <person name="Hentschel U."/>
            <person name="Abe I."/>
            <person name="Matsunaga S."/>
            <person name="Kalinowski J."/>
            <person name="Takeyama H."/>
            <person name="Piel J."/>
        </authorList>
    </citation>
    <scope>NUCLEOTIDE SEQUENCE [LARGE SCALE GENOMIC DNA]</scope>
    <source>
        <strain evidence="2">TSY1</strain>
    </source>
</reference>
<dbReference type="InterPro" id="IPR036412">
    <property type="entry name" value="HAD-like_sf"/>
</dbReference>
<dbReference type="Gene3D" id="3.40.50.1110">
    <property type="entry name" value="SGNH hydrolase"/>
    <property type="match status" value="1"/>
</dbReference>
<accession>W4LUB3</accession>
<organism evidence="1 2">
    <name type="scientific">Entotheonella factor</name>
    <dbReference type="NCBI Taxonomy" id="1429438"/>
    <lineage>
        <taxon>Bacteria</taxon>
        <taxon>Pseudomonadati</taxon>
        <taxon>Nitrospinota/Tectimicrobiota group</taxon>
        <taxon>Candidatus Tectimicrobiota</taxon>
        <taxon>Candidatus Entotheonellia</taxon>
        <taxon>Candidatus Entotheonellales</taxon>
        <taxon>Candidatus Entotheonellaceae</taxon>
        <taxon>Candidatus Entotheonella</taxon>
    </lineage>
</organism>
<dbReference type="Proteomes" id="UP000019141">
    <property type="component" value="Unassembled WGS sequence"/>
</dbReference>
<dbReference type="NCBIfam" id="TIGR01681">
    <property type="entry name" value="HAD-SF-IIIC"/>
    <property type="match status" value="1"/>
</dbReference>
<dbReference type="Gene3D" id="3.40.50.1000">
    <property type="entry name" value="HAD superfamily/HAD-like"/>
    <property type="match status" value="1"/>
</dbReference>
<evidence type="ECO:0000313" key="2">
    <source>
        <dbReference type="Proteomes" id="UP000019141"/>
    </source>
</evidence>
<dbReference type="SUPFAM" id="SSF55729">
    <property type="entry name" value="Acyl-CoA N-acyltransferases (Nat)"/>
    <property type="match status" value="1"/>
</dbReference>
<dbReference type="EMBL" id="AZHW01000231">
    <property type="protein sequence ID" value="ETX01460.1"/>
    <property type="molecule type" value="Genomic_DNA"/>
</dbReference>
<dbReference type="InterPro" id="IPR016181">
    <property type="entry name" value="Acyl_CoA_acyltransferase"/>
</dbReference>
<dbReference type="NCBIfam" id="TIGR01686">
    <property type="entry name" value="FkbH"/>
    <property type="match status" value="1"/>
</dbReference>
<dbReference type="InterPro" id="IPR023214">
    <property type="entry name" value="HAD_sf"/>
</dbReference>
<dbReference type="PATRIC" id="fig|1429438.4.peg.1579"/>
<dbReference type="InterPro" id="IPR010033">
    <property type="entry name" value="HAD_SF_ppase_IIIC"/>
</dbReference>
<keyword evidence="2" id="KW-1185">Reference proteome</keyword>
<dbReference type="InterPro" id="IPR010037">
    <property type="entry name" value="FkbH_domain"/>
</dbReference>
<sequence length="565" mass="64472">MKTQAIRGLLISDFNLESFSGYLNNDEESPHLETMATPYSQVMQVLMSDQSTHWASCPDFALLWTRPESVIESFNQLLQYEQIPTQRLLDEVDAYASAVLNLQNKVNHIFLPTWVFPSYHRGFGMLDMKNERGIANALMRMNLRLADDLGDASNIYLLNTQKWVENVGKAAYNPKLWYMGKIAFGNGVFKEVVKDIKAALRGLQGQAKKLILVDLDDTLWGGIVGDVGWEHLQLGGHDYMGEAFVEFQHALKALMNRGLLLGIVSKNEESVALEAIDTHPEMVLRSEDFVGWKINWQDKAQNVADLVASLNLGLQSVVFIDDNPVERARVREALPEVLVPDWPEDKTLYTSALQSLHCFDTPSLTKEDLERTKMYVSERQRSQLMQSVGSLEDWLKSLAIQVDIETLNTGNIKRTTQLLNKTNQLNLTTRRLSEHELELWVDEDHHHLWTFRVSDKFGDSGLTGIISLEVEGQKGKIVDFILSCRVMGRNIEETMLYTVINHAKSLGLSEVYAQYIQTSKNKPCLDFWKRSSFTDDNADYCFRWNMDNEYLLPDCISVNMPLHSH</sequence>
<gene>
    <name evidence="1" type="ORF">ETSY1_07335</name>
</gene>
<dbReference type="HOGENOM" id="CLU_018095_1_1_7"/>
<evidence type="ECO:0000313" key="1">
    <source>
        <dbReference type="EMBL" id="ETX01460.1"/>
    </source>
</evidence>